<evidence type="ECO:0000256" key="15">
    <source>
        <dbReference type="ARBA" id="ARBA00047704"/>
    </source>
</evidence>
<dbReference type="EC" id="3.1.1.53" evidence="17"/>
<sequence length="431" mass="47578">MALAPRTPILVCLLLCYAAGFENPPVNIVSHINKDWFLFGDSRSDCNHVSTTNPSNYGYMDLDSSLCDSGKVSSKAGNSLFRSFHFTDFYNYAGEGQQIIFYEGVNFSPSHGFKCTASGSNAVWIQNKGRFYTEVYKKMAVYRSLTFKTISYNYAGASTASAFCKSGSLTMNNPAVIPKEAGVNDFYYKSEAQFTLEGCDEYIVPLCIFNGKFLSSNVLYSDSQYYYSEEDGTIYGMNATLDLQQGFDFQCKYISLPSGSYKAISNELQLTVPSKAICLTKPKAFTPVQVVDSRWNPARQSDNMTAVACQLPYCYFRTSSSAYNGQYDQNHGDAGFAQILSGLLYDSPCFAKQGVYKYDNVTSTWPQYPFGNCPTAAAINGNSNFPICVYDPLPIILLGVLLGIAVIIIVVMLTYFMVDNGARLPANGHEA</sequence>
<evidence type="ECO:0000256" key="4">
    <source>
        <dbReference type="ARBA" id="ARBA00022546"/>
    </source>
</evidence>
<evidence type="ECO:0000256" key="10">
    <source>
        <dbReference type="ARBA" id="ARBA00022879"/>
    </source>
</evidence>
<comment type="catalytic activity">
    <reaction evidence="15">
        <text>N-acetyl-9-O-acetylneuraminate + H2O = N-acetylneuraminate + acetate + H(+)</text>
        <dbReference type="Rhea" id="RHEA:22600"/>
        <dbReference type="ChEBI" id="CHEBI:15377"/>
        <dbReference type="ChEBI" id="CHEBI:15378"/>
        <dbReference type="ChEBI" id="CHEBI:28999"/>
        <dbReference type="ChEBI" id="CHEBI:30089"/>
        <dbReference type="ChEBI" id="CHEBI:35418"/>
        <dbReference type="EC" id="3.1.1.53"/>
    </reaction>
</comment>
<dbReference type="InterPro" id="IPR007142">
    <property type="entry name" value="Hemagglutn-estrase_core"/>
</dbReference>
<evidence type="ECO:0000256" key="11">
    <source>
        <dbReference type="ARBA" id="ARBA00022989"/>
    </source>
</evidence>
<keyword evidence="11 17" id="KW-1133">Transmembrane helix</keyword>
<evidence type="ECO:0000256" key="12">
    <source>
        <dbReference type="ARBA" id="ARBA00023136"/>
    </source>
</evidence>
<comment type="subcellular location">
    <subcellularLocation>
        <location evidence="1 17">Host cell membrane</location>
        <topology evidence="1 17">Single-pass type I membrane protein</topology>
    </subcellularLocation>
    <subcellularLocation>
        <location evidence="17">Virion membrane</location>
        <topology evidence="17">Single-pass type I membrane protein</topology>
    </subcellularLocation>
    <text evidence="17">In infected cells becomes incorporated into the envelope of virions during virus assembly at the endoplasmic reticulum and cis Golgi. However, some may escape incorporation into virions and subsequently migrate to the cell surface.</text>
</comment>
<reference evidence="20" key="1">
    <citation type="journal article" date="2018" name="Microbiome">
        <title>Comparative analysis of rodent and small mammal viromes to better understand the wildlife origin of emerging infectious diseases.</title>
        <authorList>
            <person name="Wu Z."/>
            <person name="Lu L."/>
            <person name="Du J."/>
            <person name="Yang L."/>
            <person name="Ren X."/>
            <person name="Liu B."/>
            <person name="Jiang J."/>
            <person name="Yang J."/>
            <person name="Dong J."/>
            <person name="Sun L."/>
            <person name="Zhu Y."/>
            <person name="Li Y."/>
            <person name="Zheng D."/>
            <person name="Zhang C."/>
            <person name="Su H."/>
            <person name="Zheng Y."/>
            <person name="Zhou H."/>
            <person name="Zhu G."/>
            <person name="Li H."/>
            <person name="Chmura A."/>
            <person name="Yang F."/>
            <person name="Daszak P."/>
            <person name="Wang J."/>
            <person name="Liu Q."/>
            <person name="Jin Q."/>
        </authorList>
    </citation>
    <scope>NUCLEOTIDE SEQUENCE</scope>
    <source>
        <strain evidence="20">RtAs-CoV/IM2014</strain>
    </source>
</reference>
<evidence type="ECO:0000256" key="1">
    <source>
        <dbReference type="ARBA" id="ARBA00004402"/>
    </source>
</evidence>
<dbReference type="SUPFAM" id="SSF52266">
    <property type="entry name" value="SGNH hydrolase"/>
    <property type="match status" value="1"/>
</dbReference>
<evidence type="ECO:0000256" key="16">
    <source>
        <dbReference type="ARBA" id="ARBA00049566"/>
    </source>
</evidence>
<keyword evidence="14" id="KW-0325">Glycoprotein</keyword>
<keyword evidence="4 17" id="KW-0348">Hemagglutinin</keyword>
<dbReference type="InterPro" id="IPR003860">
    <property type="entry name" value="Hemagglutn-estrase_hemagglutn"/>
</dbReference>
<name>A0A2H4MYY3_9NIDO</name>
<keyword evidence="9 17" id="KW-1043">Host membrane</keyword>
<evidence type="ECO:0000313" key="20">
    <source>
        <dbReference type="EMBL" id="ATP66732.1"/>
    </source>
</evidence>
<dbReference type="Pfam" id="PF03996">
    <property type="entry name" value="Hema_esterase"/>
    <property type="match status" value="1"/>
</dbReference>
<evidence type="ECO:0000256" key="5">
    <source>
        <dbReference type="ARBA" id="ARBA00022692"/>
    </source>
</evidence>
<evidence type="ECO:0000256" key="8">
    <source>
        <dbReference type="ARBA" id="ARBA00022844"/>
    </source>
</evidence>
<keyword evidence="13" id="KW-1015">Disulfide bond</keyword>
<keyword evidence="3 17" id="KW-1032">Host cell membrane</keyword>
<feature type="transmembrane region" description="Helical" evidence="17">
    <location>
        <begin position="393"/>
        <end position="418"/>
    </location>
</feature>
<dbReference type="Pfam" id="PF02710">
    <property type="entry name" value="Hema_HEFG"/>
    <property type="match status" value="1"/>
</dbReference>
<dbReference type="GO" id="GO:0046789">
    <property type="term" value="F:host cell surface receptor binding"/>
    <property type="evidence" value="ECO:0007669"/>
    <property type="project" value="InterPro"/>
</dbReference>
<keyword evidence="5 17" id="KW-0812">Transmembrane</keyword>
<evidence type="ECO:0000256" key="17">
    <source>
        <dbReference type="RuleBase" id="RU361278"/>
    </source>
</evidence>
<dbReference type="GO" id="GO:0106331">
    <property type="term" value="F:sialate 4-O-acetylesterase activity"/>
    <property type="evidence" value="ECO:0007669"/>
    <property type="project" value="RHEA"/>
</dbReference>
<evidence type="ECO:0000256" key="7">
    <source>
        <dbReference type="ARBA" id="ARBA00022801"/>
    </source>
</evidence>
<dbReference type="InterPro" id="IPR042545">
    <property type="entry name" value="HEMA"/>
</dbReference>
<evidence type="ECO:0000256" key="3">
    <source>
        <dbReference type="ARBA" id="ARBA00022511"/>
    </source>
</evidence>
<dbReference type="GO" id="GO:0019064">
    <property type="term" value="P:fusion of virus membrane with host plasma membrane"/>
    <property type="evidence" value="ECO:0007669"/>
    <property type="project" value="InterPro"/>
</dbReference>
<keyword evidence="6" id="KW-0732">Signal</keyword>
<gene>
    <name evidence="17" type="primary">HE</name>
</gene>
<feature type="domain" description="Haemagglutinin-esterase glycoprotein core" evidence="19">
    <location>
        <begin position="19"/>
        <end position="379"/>
    </location>
</feature>
<dbReference type="EMBL" id="KY370044">
    <property type="protein sequence ID" value="ATP66732.1"/>
    <property type="molecule type" value="Genomic_RNA"/>
</dbReference>
<keyword evidence="10 17" id="KW-0261">Viral envelope protein</keyword>
<dbReference type="GO" id="GO:0055036">
    <property type="term" value="C:virion membrane"/>
    <property type="evidence" value="ECO:0007669"/>
    <property type="project" value="UniProtKB-SubCell"/>
</dbReference>
<dbReference type="InterPro" id="IPR008980">
    <property type="entry name" value="Capsid_hemagglutn"/>
</dbReference>
<evidence type="ECO:0000256" key="13">
    <source>
        <dbReference type="ARBA" id="ARBA00023157"/>
    </source>
</evidence>
<protein>
    <recommendedName>
        <fullName evidence="17">Hemagglutinin-esterase</fullName>
        <shortName evidence="17">HE protein</shortName>
        <ecNumber evidence="17">3.1.1.53</ecNumber>
    </recommendedName>
    <alternativeName>
        <fullName evidence="17">E3 glycoprotein</fullName>
    </alternativeName>
</protein>
<evidence type="ECO:0000259" key="19">
    <source>
        <dbReference type="Pfam" id="PF03996"/>
    </source>
</evidence>
<dbReference type="GO" id="GO:0019031">
    <property type="term" value="C:viral envelope"/>
    <property type="evidence" value="ECO:0007669"/>
    <property type="project" value="UniProtKB-KW"/>
</dbReference>
<evidence type="ECO:0000256" key="2">
    <source>
        <dbReference type="ARBA" id="ARBA00010920"/>
    </source>
</evidence>
<keyword evidence="8 17" id="KW-0946">Virion</keyword>
<evidence type="ECO:0000256" key="14">
    <source>
        <dbReference type="ARBA" id="ARBA00023180"/>
    </source>
</evidence>
<keyword evidence="7 17" id="KW-0378">Hydrolase</keyword>
<evidence type="ECO:0000256" key="9">
    <source>
        <dbReference type="ARBA" id="ARBA00022870"/>
    </source>
</evidence>
<dbReference type="GO" id="GO:0020002">
    <property type="term" value="C:host cell plasma membrane"/>
    <property type="evidence" value="ECO:0007669"/>
    <property type="project" value="UniProtKB-SubCell"/>
</dbReference>
<evidence type="ECO:0000256" key="6">
    <source>
        <dbReference type="ARBA" id="ARBA00022729"/>
    </source>
</evidence>
<dbReference type="GO" id="GO:0106330">
    <property type="term" value="F:sialate 9-O-acetylesterase activity"/>
    <property type="evidence" value="ECO:0007669"/>
    <property type="project" value="RHEA"/>
</dbReference>
<evidence type="ECO:0000259" key="18">
    <source>
        <dbReference type="Pfam" id="PF02710"/>
    </source>
</evidence>
<comment type="catalytic activity">
    <reaction evidence="16 17">
        <text>N-acetyl-4-O-acetylneuraminate + H2O = N-acetylneuraminate + acetate + H(+)</text>
        <dbReference type="Rhea" id="RHEA:25564"/>
        <dbReference type="ChEBI" id="CHEBI:15377"/>
        <dbReference type="ChEBI" id="CHEBI:15378"/>
        <dbReference type="ChEBI" id="CHEBI:29006"/>
        <dbReference type="ChEBI" id="CHEBI:30089"/>
        <dbReference type="ChEBI" id="CHEBI:35418"/>
        <dbReference type="EC" id="3.1.1.53"/>
    </reaction>
</comment>
<accession>A0A2H4MYY3</accession>
<dbReference type="HAMAP" id="MF_04207">
    <property type="entry name" value="BETA_CORONA_HE"/>
    <property type="match status" value="1"/>
</dbReference>
<feature type="domain" description="Haemagglutinin-esterase glycoprotein haemagglutinin" evidence="18">
    <location>
        <begin position="130"/>
        <end position="266"/>
    </location>
</feature>
<proteinExistence type="inferred from homology"/>
<comment type="function">
    <text evidence="17">Structural protein that makes short spikes at the surface of the virus. Contains receptor binding and receptor-destroying activities. Mediates de-O-acetylation of N-acetyl-4-O-acetylneuraminic acid, which is probably the receptor determinant recognized by the virus on the surface of erythrocytes and susceptible cells. This receptor-destroying activity is important for virus release as it probably helps preventing self-aggregation and ensures the efficient spread of the progeny virus from cell to cell. May serve as a secondary viral attachment protein for initiating infection, the spike protein being the major one. May become a target for both the humoral and the cellular branches of the immune system.</text>
</comment>
<dbReference type="SUPFAM" id="SSF49818">
    <property type="entry name" value="Viral protein domain"/>
    <property type="match status" value="1"/>
</dbReference>
<keyword evidence="12 17" id="KW-0472">Membrane</keyword>
<organism evidence="20">
    <name type="scientific">Rodent coronavirus</name>
    <dbReference type="NCBI Taxonomy" id="2050018"/>
    <lineage>
        <taxon>Viruses</taxon>
        <taxon>Riboviria</taxon>
        <taxon>Orthornavirae</taxon>
        <taxon>Pisuviricota</taxon>
        <taxon>Pisoniviricetes</taxon>
        <taxon>Nidovirales</taxon>
        <taxon>Cornidovirineae</taxon>
        <taxon>Coronaviridae</taxon>
        <taxon>Coronavirinae</taxon>
    </lineage>
</organism>
<comment type="similarity">
    <text evidence="2 17">Belongs to the influenza type C/coronaviruses hemagglutinin-esterase family.</text>
</comment>